<organism evidence="1">
    <name type="scientific">viral metagenome</name>
    <dbReference type="NCBI Taxonomy" id="1070528"/>
    <lineage>
        <taxon>unclassified sequences</taxon>
        <taxon>metagenomes</taxon>
        <taxon>organismal metagenomes</taxon>
    </lineage>
</organism>
<dbReference type="EMBL" id="MT144214">
    <property type="protein sequence ID" value="QJA50727.1"/>
    <property type="molecule type" value="Genomic_DNA"/>
</dbReference>
<dbReference type="AlphaFoldDB" id="A0A6H1ZTT2"/>
<protein>
    <submittedName>
        <fullName evidence="1">Uncharacterized protein</fullName>
    </submittedName>
</protein>
<evidence type="ECO:0000313" key="2">
    <source>
        <dbReference type="EMBL" id="QJI00262.1"/>
    </source>
</evidence>
<name>A0A6H1ZTT2_9ZZZZ</name>
<dbReference type="EMBL" id="MT144839">
    <property type="protein sequence ID" value="QJI00262.1"/>
    <property type="molecule type" value="Genomic_DNA"/>
</dbReference>
<gene>
    <name evidence="1" type="ORF">TM448A01880_0007</name>
    <name evidence="2" type="ORF">TM448B01892_0008</name>
</gene>
<reference evidence="1" key="1">
    <citation type="submission" date="2020-03" db="EMBL/GenBank/DDBJ databases">
        <title>The deep terrestrial virosphere.</title>
        <authorList>
            <person name="Holmfeldt K."/>
            <person name="Nilsson E."/>
            <person name="Simone D."/>
            <person name="Lopez-Fernandez M."/>
            <person name="Wu X."/>
            <person name="de Brujin I."/>
            <person name="Lundin D."/>
            <person name="Andersson A."/>
            <person name="Bertilsson S."/>
            <person name="Dopson M."/>
        </authorList>
    </citation>
    <scope>NUCLEOTIDE SEQUENCE</scope>
    <source>
        <strain evidence="1">TM448A01880</strain>
        <strain evidence="2">TM448B01892</strain>
    </source>
</reference>
<sequence>MRMTETIETEKQEEQEKEPEIIYAGAEAIKILLAKLKRIKAERNVAVGSLELQLQEIQDELHQKTFGFDHMTLVIEAEIRDLMPEIAKTVKTENGAALYRKGSLRVSYDAKALDAITEPYVQGLILPFRKETAVKPSISIEVY</sequence>
<evidence type="ECO:0000313" key="1">
    <source>
        <dbReference type="EMBL" id="QJA50727.1"/>
    </source>
</evidence>
<accession>A0A6H1ZTT2</accession>
<proteinExistence type="predicted"/>